<evidence type="ECO:0000259" key="1">
    <source>
        <dbReference type="SMART" id="SM00989"/>
    </source>
</evidence>
<dbReference type="EMBL" id="AMPO01000005">
    <property type="protein sequence ID" value="EKF85706.1"/>
    <property type="molecule type" value="Genomic_DNA"/>
</dbReference>
<dbReference type="PATRIC" id="fig|1204725.3.peg.1301"/>
<gene>
    <name evidence="2" type="ORF">A994_06490</name>
</gene>
<feature type="domain" description="4-vinyl reductase 4VR" evidence="1">
    <location>
        <begin position="139"/>
        <end position="201"/>
    </location>
</feature>
<sequence>MNNEDLKKAIDFYRSLVQEEIASEKIVDGKPIGPRTLIKKDHLDLNDIINPERSFLGKDVTGDLDSVYVTTFRIGNLKKPMSLAKSGYGTDIIAGIEMGVNLVKTGIIKNFDDISEFLAKYKVGILDIFKEEEIKNGKRLDIRVYECIECAGLPNIGEPICYYETGMIIGILGELTHKEVFAEEIRCWTSGYSFCQFDVEIKD</sequence>
<protein>
    <submittedName>
        <fullName evidence="2">4-vinyl reductase 4VR</fullName>
    </submittedName>
</protein>
<dbReference type="Pfam" id="PF02830">
    <property type="entry name" value="V4R"/>
    <property type="match status" value="1"/>
</dbReference>
<dbReference type="RefSeq" id="WP_004030582.1">
    <property type="nucleotide sequence ID" value="NZ_AMPO01000005.1"/>
</dbReference>
<dbReference type="InterPro" id="IPR024096">
    <property type="entry name" value="NO_sig/Golgi_transp_ligand-bd"/>
</dbReference>
<name>K2QCG6_METFP</name>
<dbReference type="SMART" id="SM00989">
    <property type="entry name" value="V4R"/>
    <property type="match status" value="1"/>
</dbReference>
<dbReference type="PANTHER" id="PTHR35090">
    <property type="entry name" value="DNA-DIRECTED RNA POLYMERASE SUBUNIT I"/>
    <property type="match status" value="1"/>
</dbReference>
<reference evidence="2 3" key="1">
    <citation type="journal article" date="2012" name="J. Bacteriol.">
        <title>Draft genome sequence of Methanobacterium formicicum DSM 3637, an archaebacterium isolated from the methane producer amoeba Pelomyxa palustris.</title>
        <authorList>
            <person name="Gutierrez G."/>
        </authorList>
    </citation>
    <scope>NUCLEOTIDE SEQUENCE [LARGE SCALE GENOMIC DNA]</scope>
    <source>
        <strain evidence="3">DSM 3637 / PP1</strain>
    </source>
</reference>
<evidence type="ECO:0000313" key="2">
    <source>
        <dbReference type="EMBL" id="EKF85706.1"/>
    </source>
</evidence>
<dbReference type="PANTHER" id="PTHR35090:SF2">
    <property type="entry name" value="ARSR FAMILY TRANSCRIPTIONAL REGULATOR"/>
    <property type="match status" value="1"/>
</dbReference>
<proteinExistence type="predicted"/>
<dbReference type="SUPFAM" id="SSF111126">
    <property type="entry name" value="Ligand-binding domain in the NO signalling and Golgi transport"/>
    <property type="match status" value="1"/>
</dbReference>
<dbReference type="Proteomes" id="UP000007360">
    <property type="component" value="Unassembled WGS sequence"/>
</dbReference>
<accession>K2QCG6</accession>
<dbReference type="OrthoDB" id="371687at2157"/>
<keyword evidence="3" id="KW-1185">Reference proteome</keyword>
<evidence type="ECO:0000313" key="3">
    <source>
        <dbReference type="Proteomes" id="UP000007360"/>
    </source>
</evidence>
<organism evidence="2 3">
    <name type="scientific">Methanobacterium formicicum (strain DSM 3637 / PP1)</name>
    <dbReference type="NCBI Taxonomy" id="1204725"/>
    <lineage>
        <taxon>Archaea</taxon>
        <taxon>Methanobacteriati</taxon>
        <taxon>Methanobacteriota</taxon>
        <taxon>Methanomada group</taxon>
        <taxon>Methanobacteria</taxon>
        <taxon>Methanobacteriales</taxon>
        <taxon>Methanobacteriaceae</taxon>
        <taxon>Methanobacterium</taxon>
    </lineage>
</organism>
<comment type="caution">
    <text evidence="2">The sequence shown here is derived from an EMBL/GenBank/DDBJ whole genome shotgun (WGS) entry which is preliminary data.</text>
</comment>
<dbReference type="AlphaFoldDB" id="K2QCG6"/>
<dbReference type="InterPro" id="IPR004096">
    <property type="entry name" value="V4R"/>
</dbReference>
<dbReference type="Gene3D" id="3.30.1380.20">
    <property type="entry name" value="Trafficking protein particle complex subunit 3"/>
    <property type="match status" value="1"/>
</dbReference>